<feature type="chain" id="PRO_5041416607" description="Cuticle protein" evidence="1">
    <location>
        <begin position="17"/>
        <end position="185"/>
    </location>
</feature>
<reference evidence="2" key="1">
    <citation type="journal article" date="2023" name="bioRxiv">
        <title>Scaffold-level genome assemblies of two parasitoid biocontrol wasps reveal the parthenogenesis mechanism and an associated novel virus.</title>
        <authorList>
            <person name="Inwood S."/>
            <person name="Skelly J."/>
            <person name="Guhlin J."/>
            <person name="Harrop T."/>
            <person name="Goldson S."/>
            <person name="Dearden P."/>
        </authorList>
    </citation>
    <scope>NUCLEOTIDE SEQUENCE</scope>
    <source>
        <strain evidence="2">Lincoln</strain>
        <tissue evidence="2">Whole body</tissue>
    </source>
</reference>
<feature type="signal peptide" evidence="1">
    <location>
        <begin position="1"/>
        <end position="16"/>
    </location>
</feature>
<organism evidence="2 3">
    <name type="scientific">Microctonus hyperodae</name>
    <name type="common">Parasitoid wasp</name>
    <dbReference type="NCBI Taxonomy" id="165561"/>
    <lineage>
        <taxon>Eukaryota</taxon>
        <taxon>Metazoa</taxon>
        <taxon>Ecdysozoa</taxon>
        <taxon>Arthropoda</taxon>
        <taxon>Hexapoda</taxon>
        <taxon>Insecta</taxon>
        <taxon>Pterygota</taxon>
        <taxon>Neoptera</taxon>
        <taxon>Endopterygota</taxon>
        <taxon>Hymenoptera</taxon>
        <taxon>Apocrita</taxon>
        <taxon>Ichneumonoidea</taxon>
        <taxon>Braconidae</taxon>
        <taxon>Euphorinae</taxon>
        <taxon>Microctonus</taxon>
    </lineage>
</organism>
<evidence type="ECO:0000313" key="2">
    <source>
        <dbReference type="EMBL" id="KAK0167301.1"/>
    </source>
</evidence>
<name>A0AA39FD55_MICHY</name>
<evidence type="ECO:0008006" key="4">
    <source>
        <dbReference type="Google" id="ProtNLM"/>
    </source>
</evidence>
<dbReference type="Proteomes" id="UP001168972">
    <property type="component" value="Unassembled WGS sequence"/>
</dbReference>
<comment type="caution">
    <text evidence="2">The sequence shown here is derived from an EMBL/GenBank/DDBJ whole genome shotgun (WGS) entry which is preliminary data.</text>
</comment>
<keyword evidence="1" id="KW-0732">Signal</keyword>
<evidence type="ECO:0000256" key="1">
    <source>
        <dbReference type="SAM" id="SignalP"/>
    </source>
</evidence>
<evidence type="ECO:0000313" key="3">
    <source>
        <dbReference type="Proteomes" id="UP001168972"/>
    </source>
</evidence>
<reference evidence="2" key="2">
    <citation type="submission" date="2023-03" db="EMBL/GenBank/DDBJ databases">
        <authorList>
            <person name="Inwood S.N."/>
            <person name="Skelly J.G."/>
            <person name="Guhlin J."/>
            <person name="Harrop T.W.R."/>
            <person name="Goldson S.G."/>
            <person name="Dearden P.K."/>
        </authorList>
    </citation>
    <scope>NUCLEOTIDE SEQUENCE</scope>
    <source>
        <strain evidence="2">Lincoln</strain>
        <tissue evidence="2">Whole body</tissue>
    </source>
</reference>
<keyword evidence="3" id="KW-1185">Reference proteome</keyword>
<dbReference type="EMBL" id="JAQQBR010001832">
    <property type="protein sequence ID" value="KAK0167301.1"/>
    <property type="molecule type" value="Genomic_DNA"/>
</dbReference>
<dbReference type="AlphaFoldDB" id="A0AA39FD55"/>
<accession>A0AA39FD55</accession>
<gene>
    <name evidence="2" type="ORF">PV327_004718</name>
</gene>
<proteinExistence type="predicted"/>
<protein>
    <recommendedName>
        <fullName evidence="4">Cuticle protein</fullName>
    </recommendedName>
</protein>
<sequence length="185" mass="19450">MKAFIVLCAFVAAATAAPGYLYGYHHPAPLGHDGRVIDTPEVAHAKAAHLHAHAEEAARNSYGHGYANSIGYSGYSAAIPHVEHVHAPLIYHGPPAPLAHDGRVIDTPEVAHAKAAHLAAYAHEASKVGEHSYGHAAYSYSPLYAYGYGAAPLGHDGRVVDTPEVAHAKAEHLAAHHAAAYASHY</sequence>